<reference evidence="3" key="2">
    <citation type="submission" date="2014-07" db="EMBL/GenBank/DDBJ databases">
        <title>Genome sequence of Mangrovimonas yunxiaonensis.</title>
        <authorList>
            <person name="Li Y."/>
            <person name="Zheng T."/>
        </authorList>
    </citation>
    <scope>NUCLEOTIDE SEQUENCE [LARGE SCALE GENOMIC DNA]</scope>
    <source>
        <strain evidence="3">LY01</strain>
    </source>
</reference>
<dbReference type="STRING" id="1197477.IA57_03935"/>
<proteinExistence type="predicted"/>
<dbReference type="eggNOG" id="ENOG5032TAX">
    <property type="taxonomic scope" value="Bacteria"/>
</dbReference>
<keyword evidence="1" id="KW-1133">Transmembrane helix</keyword>
<gene>
    <name evidence="2" type="ORF">IA57_03935</name>
</gene>
<organism evidence="2 3">
    <name type="scientific">Mangrovimonas yunxiaonensis</name>
    <dbReference type="NCBI Taxonomy" id="1197477"/>
    <lineage>
        <taxon>Bacteria</taxon>
        <taxon>Pseudomonadati</taxon>
        <taxon>Bacteroidota</taxon>
        <taxon>Flavobacteriia</taxon>
        <taxon>Flavobacteriales</taxon>
        <taxon>Flavobacteriaceae</taxon>
        <taxon>Mangrovimonas</taxon>
    </lineage>
</organism>
<dbReference type="EMBL" id="JPFK01000003">
    <property type="protein sequence ID" value="KFB02021.1"/>
    <property type="molecule type" value="Genomic_DNA"/>
</dbReference>
<name>A0A084TMT5_9FLAO</name>
<dbReference type="AlphaFoldDB" id="A0A084TMT5"/>
<feature type="transmembrane region" description="Helical" evidence="1">
    <location>
        <begin position="78"/>
        <end position="97"/>
    </location>
</feature>
<evidence type="ECO:0000256" key="1">
    <source>
        <dbReference type="SAM" id="Phobius"/>
    </source>
</evidence>
<comment type="caution">
    <text evidence="2">The sequence shown here is derived from an EMBL/GenBank/DDBJ whole genome shotgun (WGS) entry which is preliminary data.</text>
</comment>
<keyword evidence="1" id="KW-0812">Transmembrane</keyword>
<keyword evidence="1" id="KW-0472">Membrane</keyword>
<evidence type="ECO:0008006" key="4">
    <source>
        <dbReference type="Google" id="ProtNLM"/>
    </source>
</evidence>
<evidence type="ECO:0000313" key="2">
    <source>
        <dbReference type="EMBL" id="KFB02021.1"/>
    </source>
</evidence>
<reference evidence="2 3" key="1">
    <citation type="journal article" date="2014" name="Genome Announc.">
        <title>Draft Genome Sequence of the Algicidal Bacterium Mangrovimonas yunxiaonensis Strain LY01.</title>
        <authorList>
            <person name="Li Y."/>
            <person name="Zhu H."/>
            <person name="Li C."/>
            <person name="Zhang H."/>
            <person name="Chen Z."/>
            <person name="Zheng W."/>
            <person name="Xu H."/>
            <person name="Zheng T."/>
        </authorList>
    </citation>
    <scope>NUCLEOTIDE SEQUENCE [LARGE SCALE GENOMIC DNA]</scope>
    <source>
        <strain evidence="2 3">LY01</strain>
    </source>
</reference>
<evidence type="ECO:0000313" key="3">
    <source>
        <dbReference type="Proteomes" id="UP000028521"/>
    </source>
</evidence>
<keyword evidence="3" id="KW-1185">Reference proteome</keyword>
<dbReference type="OrthoDB" id="1144727at2"/>
<accession>A0A084TMT5</accession>
<dbReference type="Proteomes" id="UP000028521">
    <property type="component" value="Unassembled WGS sequence"/>
</dbReference>
<dbReference type="RefSeq" id="WP_036119370.1">
    <property type="nucleotide sequence ID" value="NZ_BMET01000005.1"/>
</dbReference>
<sequence>MTIIKCPNCGIYNTDSDYCKECNTILSYKLRREHAFKKAQEERQKQNAAKEEKPAFFEKYLNHRYFLIRLIAKTIRSIWLVFMAIGMFIAWVVSAIAA</sequence>
<protein>
    <recommendedName>
        <fullName evidence="4">TFIIB-type zinc ribbon-containing protein</fullName>
    </recommendedName>
</protein>